<evidence type="ECO:0000256" key="1">
    <source>
        <dbReference type="SAM" id="MobiDB-lite"/>
    </source>
</evidence>
<sequence>MASKIKLTHHNKAKERPPEGTPEFEAWLKKRSQERAAFYFDETREVPELDPDTRFLCGSWDFLNQTDEDRESEDESMEKADEERKRSKLKLLK</sequence>
<dbReference type="RefSeq" id="WP_044839614.1">
    <property type="nucleotide sequence ID" value="NZ_CP059733.1"/>
</dbReference>
<dbReference type="EMBL" id="CP059733">
    <property type="protein sequence ID" value="WDE04791.1"/>
    <property type="molecule type" value="Genomic_DNA"/>
</dbReference>
<protein>
    <submittedName>
        <fullName evidence="2">Uncharacterized protein</fullName>
    </submittedName>
</protein>
<feature type="compositionally biased region" description="Basic residues" evidence="1">
    <location>
        <begin position="1"/>
        <end position="13"/>
    </location>
</feature>
<dbReference type="KEGG" id="tvd:SG34_026340"/>
<dbReference type="AlphaFoldDB" id="A0AAE9Z0W5"/>
<proteinExistence type="predicted"/>
<feature type="compositionally biased region" description="Acidic residues" evidence="1">
    <location>
        <begin position="66"/>
        <end position="76"/>
    </location>
</feature>
<evidence type="ECO:0000313" key="3">
    <source>
        <dbReference type="Proteomes" id="UP000032352"/>
    </source>
</evidence>
<accession>A0AAE9Z0W5</accession>
<feature type="region of interest" description="Disordered" evidence="1">
    <location>
        <begin position="1"/>
        <end position="23"/>
    </location>
</feature>
<keyword evidence="3" id="KW-1185">Reference proteome</keyword>
<reference evidence="2 3" key="1">
    <citation type="journal article" date="2015" name="Genome Announc.">
        <title>Draft Genome Sequences of Marine Isolates of Thalassomonas viridans and Thalassomonas actiniarum.</title>
        <authorList>
            <person name="Olonade I."/>
            <person name="van Zyl L.J."/>
            <person name="Trindade M."/>
        </authorList>
    </citation>
    <scope>NUCLEOTIDE SEQUENCE [LARGE SCALE GENOMIC DNA]</scope>
    <source>
        <strain evidence="2 3">XOM25</strain>
    </source>
</reference>
<dbReference type="Proteomes" id="UP000032352">
    <property type="component" value="Chromosome"/>
</dbReference>
<organism evidence="2 3">
    <name type="scientific">Thalassomonas viridans</name>
    <dbReference type="NCBI Taxonomy" id="137584"/>
    <lineage>
        <taxon>Bacteria</taxon>
        <taxon>Pseudomonadati</taxon>
        <taxon>Pseudomonadota</taxon>
        <taxon>Gammaproteobacteria</taxon>
        <taxon>Alteromonadales</taxon>
        <taxon>Colwelliaceae</taxon>
        <taxon>Thalassomonas</taxon>
    </lineage>
</organism>
<feature type="region of interest" description="Disordered" evidence="1">
    <location>
        <begin position="66"/>
        <end position="93"/>
    </location>
</feature>
<gene>
    <name evidence="2" type="ORF">SG34_026340</name>
</gene>
<evidence type="ECO:0000313" key="2">
    <source>
        <dbReference type="EMBL" id="WDE04791.1"/>
    </source>
</evidence>
<reference evidence="2 3" key="2">
    <citation type="journal article" date="2022" name="Mar. Drugs">
        <title>Bioassay-Guided Fractionation Leads to the Detection of Cholic Acid Generated by the Rare Thalassomonas sp.</title>
        <authorList>
            <person name="Pheiffer F."/>
            <person name="Schneider Y.K."/>
            <person name="Hansen E.H."/>
            <person name="Andersen J.H."/>
            <person name="Isaksson J."/>
            <person name="Busche T."/>
            <person name="R C."/>
            <person name="Kalinowski J."/>
            <person name="Zyl L.V."/>
            <person name="Trindade M."/>
        </authorList>
    </citation>
    <scope>NUCLEOTIDE SEQUENCE [LARGE SCALE GENOMIC DNA]</scope>
    <source>
        <strain evidence="2 3">XOM25</strain>
    </source>
</reference>
<name>A0AAE9Z0W5_9GAMM</name>